<proteinExistence type="predicted"/>
<evidence type="ECO:0000256" key="1">
    <source>
        <dbReference type="SAM" id="MobiDB-lite"/>
    </source>
</evidence>
<gene>
    <name evidence="2" type="ORF">SAMN04487937_1554</name>
</gene>
<sequence>MKSNIPGVNYYNSDIDEGISLDGNNVFNDREVIQYVEVGDGFNVGLTINTVGRPSDRDGQSTIIAKADEEDVPDEPGHAVQNSDRGGPRT</sequence>
<dbReference type="Proteomes" id="UP000198932">
    <property type="component" value="Unassembled WGS sequence"/>
</dbReference>
<feature type="region of interest" description="Disordered" evidence="1">
    <location>
        <begin position="49"/>
        <end position="90"/>
    </location>
</feature>
<protein>
    <submittedName>
        <fullName evidence="2">Uncharacterized protein</fullName>
    </submittedName>
</protein>
<dbReference type="EMBL" id="FOYN01000002">
    <property type="protein sequence ID" value="SFR36514.1"/>
    <property type="molecule type" value="Genomic_DNA"/>
</dbReference>
<accession>A0A1I6G2U2</accession>
<name>A0A1I6G2U2_HALSD</name>
<evidence type="ECO:0000313" key="2">
    <source>
        <dbReference type="EMBL" id="SFR36514.1"/>
    </source>
</evidence>
<dbReference type="AlphaFoldDB" id="A0A1I6G2U2"/>
<organism evidence="2 3">
    <name type="scientific">Halorubrum sodomense</name>
    <dbReference type="NCBI Taxonomy" id="35743"/>
    <lineage>
        <taxon>Archaea</taxon>
        <taxon>Methanobacteriati</taxon>
        <taxon>Methanobacteriota</taxon>
        <taxon>Stenosarchaea group</taxon>
        <taxon>Halobacteria</taxon>
        <taxon>Halobacteriales</taxon>
        <taxon>Haloferacaceae</taxon>
        <taxon>Halorubrum</taxon>
    </lineage>
</organism>
<keyword evidence="3" id="KW-1185">Reference proteome</keyword>
<evidence type="ECO:0000313" key="3">
    <source>
        <dbReference type="Proteomes" id="UP000198932"/>
    </source>
</evidence>
<reference evidence="3" key="1">
    <citation type="submission" date="2016-10" db="EMBL/GenBank/DDBJ databases">
        <authorList>
            <person name="Varghese N."/>
            <person name="Submissions S."/>
        </authorList>
    </citation>
    <scope>NUCLEOTIDE SEQUENCE [LARGE SCALE GENOMIC DNA]</scope>
    <source>
        <strain evidence="3">RD 26</strain>
    </source>
</reference>